<dbReference type="InterPro" id="IPR036397">
    <property type="entry name" value="RNaseH_sf"/>
</dbReference>
<protein>
    <submittedName>
        <fullName evidence="2">Integrase catalytic region</fullName>
    </submittedName>
</protein>
<organism evidence="2">
    <name type="scientific">mine drainage metagenome</name>
    <dbReference type="NCBI Taxonomy" id="410659"/>
    <lineage>
        <taxon>unclassified sequences</taxon>
        <taxon>metagenomes</taxon>
        <taxon>ecological metagenomes</taxon>
    </lineage>
</organism>
<dbReference type="GO" id="GO:0015074">
    <property type="term" value="P:DNA integration"/>
    <property type="evidence" value="ECO:0007669"/>
    <property type="project" value="InterPro"/>
</dbReference>
<sequence>MIVTLKTRALASLDEVRAFLDGNAPVQFIAPVGAARYRWLEDTLRPFRYDALKRADKGLLQAFLRKVTGYSRAQLTRLIGQWQRGRSIADRRGPPRQPFPRRYTEADVRQRVARDRLHGQLSGPATKKLAERAFRVFGDTAFQALAGISVAHLYNLRASTGYQRQRGHHEPTRSRAVAIGERRRPQPNGMPGYLRVDSVHQGDWDGIKGLYVINLVDAVTQFEVVVSVERISERFLIPALQQALDAFPFVIRGFHSDNGSEYINHQLAAMLEKLRIEFTKSRARRTNDNALVESKNASVVRKHLGYSHIPSHHAQTVNAFLRDPLTPYLNDHRPCFFAKVTVDAKGRQRRRYRYEHMNTPYERLKAIPDAAAALKPGLSFADLDAIAHAMTDNQAAEQLHREREKLFQLIKSKKVA</sequence>
<gene>
    <name evidence="2" type="ORF">B2A_15850</name>
</gene>
<dbReference type="Pfam" id="PF00665">
    <property type="entry name" value="rve"/>
    <property type="match status" value="1"/>
</dbReference>
<dbReference type="AlphaFoldDB" id="T0Y1R8"/>
<dbReference type="SUPFAM" id="SSF53098">
    <property type="entry name" value="Ribonuclease H-like"/>
    <property type="match status" value="1"/>
</dbReference>
<dbReference type="EMBL" id="AUZZ01011520">
    <property type="protein sequence ID" value="EQD25972.1"/>
    <property type="molecule type" value="Genomic_DNA"/>
</dbReference>
<accession>T0Y1R8</accession>
<reference evidence="2" key="1">
    <citation type="submission" date="2013-08" db="EMBL/GenBank/DDBJ databases">
        <authorList>
            <person name="Mendez C."/>
            <person name="Richter M."/>
            <person name="Ferrer M."/>
            <person name="Sanchez J."/>
        </authorList>
    </citation>
    <scope>NUCLEOTIDE SEQUENCE</scope>
</reference>
<dbReference type="Gene3D" id="3.30.420.10">
    <property type="entry name" value="Ribonuclease H-like superfamily/Ribonuclease H"/>
    <property type="match status" value="1"/>
</dbReference>
<reference evidence="2" key="2">
    <citation type="journal article" date="2014" name="ISME J.">
        <title>Microbial stratification in low pH oxic and suboxic macroscopic growths along an acid mine drainage.</title>
        <authorList>
            <person name="Mendez-Garcia C."/>
            <person name="Mesa V."/>
            <person name="Sprenger R.R."/>
            <person name="Richter M."/>
            <person name="Diez M.S."/>
            <person name="Solano J."/>
            <person name="Bargiela R."/>
            <person name="Golyshina O.V."/>
            <person name="Manteca A."/>
            <person name="Ramos J.L."/>
            <person name="Gallego J.R."/>
            <person name="Llorente I."/>
            <person name="Martins Dos Santos V.A."/>
            <person name="Jensen O.N."/>
            <person name="Pelaez A.I."/>
            <person name="Sanchez J."/>
            <person name="Ferrer M."/>
        </authorList>
    </citation>
    <scope>NUCLEOTIDE SEQUENCE</scope>
</reference>
<dbReference type="InterPro" id="IPR001584">
    <property type="entry name" value="Integrase_cat-core"/>
</dbReference>
<dbReference type="PROSITE" id="PS50994">
    <property type="entry name" value="INTEGRASE"/>
    <property type="match status" value="1"/>
</dbReference>
<comment type="caution">
    <text evidence="2">The sequence shown here is derived from an EMBL/GenBank/DDBJ whole genome shotgun (WGS) entry which is preliminary data.</text>
</comment>
<dbReference type="InterPro" id="IPR012337">
    <property type="entry name" value="RNaseH-like_sf"/>
</dbReference>
<proteinExistence type="predicted"/>
<name>T0Y1R8_9ZZZZ</name>
<dbReference type="GO" id="GO:0003676">
    <property type="term" value="F:nucleic acid binding"/>
    <property type="evidence" value="ECO:0007669"/>
    <property type="project" value="InterPro"/>
</dbReference>
<evidence type="ECO:0000259" key="1">
    <source>
        <dbReference type="PROSITE" id="PS50994"/>
    </source>
</evidence>
<evidence type="ECO:0000313" key="2">
    <source>
        <dbReference type="EMBL" id="EQD25972.1"/>
    </source>
</evidence>
<feature type="domain" description="Integrase catalytic" evidence="1">
    <location>
        <begin position="183"/>
        <end position="368"/>
    </location>
</feature>